<dbReference type="Proteomes" id="UP001208570">
    <property type="component" value="Unassembled WGS sequence"/>
</dbReference>
<keyword evidence="2" id="KW-1185">Reference proteome</keyword>
<dbReference type="GO" id="GO:0003723">
    <property type="term" value="F:RNA binding"/>
    <property type="evidence" value="ECO:0007669"/>
    <property type="project" value="TreeGrafter"/>
</dbReference>
<dbReference type="PANTHER" id="PTHR14700">
    <property type="entry name" value="PENTATRICOPEPTIDE REPEAT-CONTAINING PROTEIN 2, MITOCHONDRIAL"/>
    <property type="match status" value="1"/>
</dbReference>
<dbReference type="GO" id="GO:0005739">
    <property type="term" value="C:mitochondrion"/>
    <property type="evidence" value="ECO:0007669"/>
    <property type="project" value="InterPro"/>
</dbReference>
<proteinExistence type="predicted"/>
<organism evidence="1 2">
    <name type="scientific">Paralvinella palmiformis</name>
    <dbReference type="NCBI Taxonomy" id="53620"/>
    <lineage>
        <taxon>Eukaryota</taxon>
        <taxon>Metazoa</taxon>
        <taxon>Spiralia</taxon>
        <taxon>Lophotrochozoa</taxon>
        <taxon>Annelida</taxon>
        <taxon>Polychaeta</taxon>
        <taxon>Sedentaria</taxon>
        <taxon>Canalipalpata</taxon>
        <taxon>Terebellida</taxon>
        <taxon>Terebelliformia</taxon>
        <taxon>Alvinellidae</taxon>
        <taxon>Paralvinella</taxon>
    </lineage>
</organism>
<gene>
    <name evidence="1" type="ORF">LSH36_378g01036</name>
</gene>
<evidence type="ECO:0000313" key="2">
    <source>
        <dbReference type="Proteomes" id="UP001208570"/>
    </source>
</evidence>
<dbReference type="EMBL" id="JAODUP010000378">
    <property type="protein sequence ID" value="KAK2151033.1"/>
    <property type="molecule type" value="Genomic_DNA"/>
</dbReference>
<dbReference type="InterPro" id="IPR034629">
    <property type="entry name" value="PTCD2"/>
</dbReference>
<dbReference type="PANTHER" id="PTHR14700:SF0">
    <property type="entry name" value="PENTATRICOPEPTIDE REPEAT-CONTAINING PROTEIN 2, MITOCHONDRIAL"/>
    <property type="match status" value="1"/>
</dbReference>
<dbReference type="GO" id="GO:0050684">
    <property type="term" value="P:regulation of mRNA processing"/>
    <property type="evidence" value="ECO:0007669"/>
    <property type="project" value="InterPro"/>
</dbReference>
<reference evidence="1" key="1">
    <citation type="journal article" date="2023" name="Mol. Biol. Evol.">
        <title>Third-Generation Sequencing Reveals the Adaptive Role of the Epigenome in Three Deep-Sea Polychaetes.</title>
        <authorList>
            <person name="Perez M."/>
            <person name="Aroh O."/>
            <person name="Sun Y."/>
            <person name="Lan Y."/>
            <person name="Juniper S.K."/>
            <person name="Young C.R."/>
            <person name="Angers B."/>
            <person name="Qian P.Y."/>
        </authorList>
    </citation>
    <scope>NUCLEOTIDE SEQUENCE</scope>
    <source>
        <strain evidence="1">P08H-3</strain>
    </source>
</reference>
<protein>
    <submittedName>
        <fullName evidence="1">Uncharacterized protein</fullName>
    </submittedName>
</protein>
<evidence type="ECO:0000313" key="1">
    <source>
        <dbReference type="EMBL" id="KAK2151033.1"/>
    </source>
</evidence>
<comment type="caution">
    <text evidence="1">The sequence shown here is derived from an EMBL/GenBank/DDBJ whole genome shotgun (WGS) entry which is preliminary data.</text>
</comment>
<sequence length="365" mass="42794">MSVFRYILRGNILSAFKSQAHLIKQQTLWNFIERRPIFTAYKLGVENFKRERKNYFDRLGGLKDKYEEEVKAKLDSDQPIVHTTDLKAMIHLADDKADLDMVIRMIKVFSKQKGMTPFTPFMFGPLVMRLLYDMNETQTALDLFNDPEIGDGFFDQIISITILCQMLFEAGRYEDIHSVIQYAMRKFIGGVKYPYDCLVLVAAACLKQNTKESHKRLMEYIDGALDVHVDIPHRALLIGALLCLKHLLYCAKIRHFKEAFELLGDVIHEDMPDEFKTGREIFQCVFDEIKTRVEESDNKELQHEVKRIERELVAGYHLIDVDLENFLFNTIYSKRLPQDGYRQRSFMRKRAISANRILRDNKTQN</sequence>
<accession>A0AAD9JEA7</accession>
<dbReference type="AlphaFoldDB" id="A0AAD9JEA7"/>
<name>A0AAD9JEA7_9ANNE</name>
<dbReference type="GO" id="GO:0007005">
    <property type="term" value="P:mitochondrion organization"/>
    <property type="evidence" value="ECO:0007669"/>
    <property type="project" value="TreeGrafter"/>
</dbReference>